<dbReference type="InterPro" id="IPR011322">
    <property type="entry name" value="N-reg_PII-like_a/b"/>
</dbReference>
<evidence type="ECO:0000313" key="2">
    <source>
        <dbReference type="EMBL" id="NAW67394.1"/>
    </source>
</evidence>
<gene>
    <name evidence="2" type="ORF">CAG72_19550</name>
</gene>
<sequence>MLKKGYCVVLTTFSDDDVGEAIIHSLLNKHLAACIQVQSIDSYYHWKGNIQSDKEKLVVIKTTQDRYSEVEADILANHNYETPEIICLPIEAGYHAYLDWVRAETHL</sequence>
<dbReference type="AlphaFoldDB" id="A0A7X4WET3"/>
<dbReference type="Gene3D" id="3.30.70.120">
    <property type="match status" value="1"/>
</dbReference>
<dbReference type="Pfam" id="PF03091">
    <property type="entry name" value="CutA1"/>
    <property type="match status" value="1"/>
</dbReference>
<evidence type="ECO:0000313" key="3">
    <source>
        <dbReference type="Proteomes" id="UP000465712"/>
    </source>
</evidence>
<dbReference type="Proteomes" id="UP000465712">
    <property type="component" value="Unassembled WGS sequence"/>
</dbReference>
<proteinExistence type="inferred from homology"/>
<dbReference type="RefSeq" id="WP_027251316.1">
    <property type="nucleotide sequence ID" value="NZ_WXWV01000238.1"/>
</dbReference>
<dbReference type="SUPFAM" id="SSF54913">
    <property type="entry name" value="GlnB-like"/>
    <property type="match status" value="1"/>
</dbReference>
<reference evidence="2 3" key="1">
    <citation type="submission" date="2017-05" db="EMBL/GenBank/DDBJ databases">
        <title>High clonality and local adaptation shapes Vibrionaceae linages within an endangered oasis.</title>
        <authorList>
            <person name="Vazquez-Rosas-Landa M."/>
        </authorList>
    </citation>
    <scope>NUCLEOTIDE SEQUENCE [LARGE SCALE GENOMIC DNA]</scope>
    <source>
        <strain evidence="2 3">P46_P4S1P180</strain>
    </source>
</reference>
<dbReference type="InterPro" id="IPR015867">
    <property type="entry name" value="N-reg_PII/ATP_PRibTrfase_C"/>
</dbReference>
<name>A0A7X4WET3_9GAMM</name>
<protein>
    <submittedName>
        <fullName evidence="2">Divalent cation tolerance protein CutA</fullName>
    </submittedName>
</protein>
<dbReference type="EMBL" id="WXWW01000279">
    <property type="protein sequence ID" value="NAW67394.1"/>
    <property type="molecule type" value="Genomic_DNA"/>
</dbReference>
<dbReference type="InterPro" id="IPR004323">
    <property type="entry name" value="Ion_tolerance_CutA"/>
</dbReference>
<comment type="caution">
    <text evidence="2">The sequence shown here is derived from an EMBL/GenBank/DDBJ whole genome shotgun (WGS) entry which is preliminary data.</text>
</comment>
<evidence type="ECO:0000256" key="1">
    <source>
        <dbReference type="ARBA" id="ARBA00010169"/>
    </source>
</evidence>
<dbReference type="GO" id="GO:0005507">
    <property type="term" value="F:copper ion binding"/>
    <property type="evidence" value="ECO:0007669"/>
    <property type="project" value="TreeGrafter"/>
</dbReference>
<comment type="similarity">
    <text evidence="1">Belongs to the CutA family.</text>
</comment>
<dbReference type="PANTHER" id="PTHR23419">
    <property type="entry name" value="DIVALENT CATION TOLERANCE CUTA-RELATED"/>
    <property type="match status" value="1"/>
</dbReference>
<dbReference type="PANTHER" id="PTHR23419:SF8">
    <property type="entry name" value="FI09726P"/>
    <property type="match status" value="1"/>
</dbReference>
<accession>A0A7X4WET3</accession>
<dbReference type="GO" id="GO:0010038">
    <property type="term" value="P:response to metal ion"/>
    <property type="evidence" value="ECO:0007669"/>
    <property type="project" value="InterPro"/>
</dbReference>
<organism evidence="2 3">
    <name type="scientific">Photobacterium halotolerans</name>
    <dbReference type="NCBI Taxonomy" id="265726"/>
    <lineage>
        <taxon>Bacteria</taxon>
        <taxon>Pseudomonadati</taxon>
        <taxon>Pseudomonadota</taxon>
        <taxon>Gammaproteobacteria</taxon>
        <taxon>Vibrionales</taxon>
        <taxon>Vibrionaceae</taxon>
        <taxon>Photobacterium</taxon>
    </lineage>
</organism>